<protein>
    <submittedName>
        <fullName evidence="1">Protein terminal ear1-like</fullName>
    </submittedName>
</protein>
<keyword evidence="3" id="KW-1185">Reference proteome</keyword>
<dbReference type="SUPFAM" id="SSF54928">
    <property type="entry name" value="RNA-binding domain, RBD"/>
    <property type="match status" value="1"/>
</dbReference>
<proteinExistence type="predicted"/>
<evidence type="ECO:0000313" key="3">
    <source>
        <dbReference type="Proteomes" id="UP001604277"/>
    </source>
</evidence>
<dbReference type="AlphaFoldDB" id="A0ABD1U6W7"/>
<dbReference type="Proteomes" id="UP001604277">
    <property type="component" value="Unassembled WGS sequence"/>
</dbReference>
<gene>
    <name evidence="1" type="ORF">Fot_24685</name>
    <name evidence="2" type="ORF">Fot_24693</name>
</gene>
<comment type="caution">
    <text evidence="1">The sequence shown here is derived from an EMBL/GenBank/DDBJ whole genome shotgun (WGS) entry which is preliminary data.</text>
</comment>
<accession>A0ABD1U6W7</accession>
<dbReference type="EMBL" id="JBFOLJ010000007">
    <property type="protein sequence ID" value="KAL2520770.1"/>
    <property type="molecule type" value="Genomic_DNA"/>
</dbReference>
<reference evidence="3" key="2">
    <citation type="submission" date="2024-07" db="EMBL/GenBank/DDBJ databases">
        <title>Two chromosome-level genome assemblies of Korean endemic species Abeliophyllum distichum and Forsythia ovata (Oleaceae).</title>
        <authorList>
            <person name="Jang H."/>
        </authorList>
    </citation>
    <scope>NUCLEOTIDE SEQUENCE [LARGE SCALE GENOMIC DNA]</scope>
</reference>
<reference evidence="1" key="1">
    <citation type="submission" date="2024-07" db="EMBL/GenBank/DDBJ databases">
        <title>Two chromosome-level genome assemblies of Korean endemic species Abeliophyllum distichum and Forsythia ovata (Oleaceae).</title>
        <authorList>
            <person name="Mun J.H."/>
        </authorList>
    </citation>
    <scope>NUCLEOTIDE SEQUENCE</scope>
    <source>
        <strain evidence="1">KNKB202402200001</strain>
        <tissue evidence="1">Leaf</tissue>
    </source>
</reference>
<name>A0ABD1U6W7_9LAMI</name>
<dbReference type="InterPro" id="IPR035979">
    <property type="entry name" value="RBD_domain_sf"/>
</dbReference>
<dbReference type="EMBL" id="JBFOLJ010000007">
    <property type="protein sequence ID" value="KAL2520762.1"/>
    <property type="molecule type" value="Genomic_DNA"/>
</dbReference>
<evidence type="ECO:0000313" key="2">
    <source>
        <dbReference type="EMBL" id="KAL2520770.1"/>
    </source>
</evidence>
<organism evidence="1 3">
    <name type="scientific">Forsythia ovata</name>
    <dbReference type="NCBI Taxonomy" id="205694"/>
    <lineage>
        <taxon>Eukaryota</taxon>
        <taxon>Viridiplantae</taxon>
        <taxon>Streptophyta</taxon>
        <taxon>Embryophyta</taxon>
        <taxon>Tracheophyta</taxon>
        <taxon>Spermatophyta</taxon>
        <taxon>Magnoliopsida</taxon>
        <taxon>eudicotyledons</taxon>
        <taxon>Gunneridae</taxon>
        <taxon>Pentapetalae</taxon>
        <taxon>asterids</taxon>
        <taxon>lamiids</taxon>
        <taxon>Lamiales</taxon>
        <taxon>Oleaceae</taxon>
        <taxon>Forsythieae</taxon>
        <taxon>Forsythia</taxon>
    </lineage>
</organism>
<evidence type="ECO:0000313" key="1">
    <source>
        <dbReference type="EMBL" id="KAL2520762.1"/>
    </source>
</evidence>
<sequence length="154" mass="17240">MTDSVKVVEKMLNYNFMDKKLLEFPGHLDTRAQEFIPTITLPLLSLQIYYPQPSPPPYLPQEALPPYMGYPQQHFANPLPPVYLIPVESQPLPVSLPPSSSSPTRTLLLSMVPTDVNESTMRQELEVFGDVRAVQMERLREGVANPPFSASSTG</sequence>